<dbReference type="Proteomes" id="UP000527616">
    <property type="component" value="Unassembled WGS sequence"/>
</dbReference>
<keyword evidence="6 9" id="KW-0822">Tryptophan biosynthesis</keyword>
<accession>A0A7Z0D9U3</accession>
<dbReference type="EC" id="5.3.1.24" evidence="3 9"/>
<evidence type="ECO:0000256" key="5">
    <source>
        <dbReference type="ARBA" id="ARBA00022605"/>
    </source>
</evidence>
<keyword evidence="12" id="KW-1185">Reference proteome</keyword>
<evidence type="ECO:0000256" key="8">
    <source>
        <dbReference type="ARBA" id="ARBA00023235"/>
    </source>
</evidence>
<reference evidence="11 12" key="1">
    <citation type="submission" date="2020-07" db="EMBL/GenBank/DDBJ databases">
        <title>Sequencing the genomes of 1000 actinobacteria strains.</title>
        <authorList>
            <person name="Klenk H.-P."/>
        </authorList>
    </citation>
    <scope>NUCLEOTIDE SEQUENCE [LARGE SCALE GENOMIC DNA]</scope>
    <source>
        <strain evidence="11 12">DSM 103164</strain>
    </source>
</reference>
<evidence type="ECO:0000313" key="12">
    <source>
        <dbReference type="Proteomes" id="UP000527616"/>
    </source>
</evidence>
<dbReference type="InterPro" id="IPR011060">
    <property type="entry name" value="RibuloseP-bd_barrel"/>
</dbReference>
<dbReference type="RefSeq" id="WP_218843823.1">
    <property type="nucleotide sequence ID" value="NZ_JACBZS010000001.1"/>
</dbReference>
<dbReference type="PANTHER" id="PTHR42894">
    <property type="entry name" value="N-(5'-PHOSPHORIBOSYL)ANTHRANILATE ISOMERASE"/>
    <property type="match status" value="1"/>
</dbReference>
<dbReference type="Pfam" id="PF00697">
    <property type="entry name" value="PRAI"/>
    <property type="match status" value="1"/>
</dbReference>
<evidence type="ECO:0000256" key="9">
    <source>
        <dbReference type="HAMAP-Rule" id="MF_00135"/>
    </source>
</evidence>
<comment type="catalytic activity">
    <reaction evidence="1 9">
        <text>N-(5-phospho-beta-D-ribosyl)anthranilate = 1-(2-carboxyphenylamino)-1-deoxy-D-ribulose 5-phosphate</text>
        <dbReference type="Rhea" id="RHEA:21540"/>
        <dbReference type="ChEBI" id="CHEBI:18277"/>
        <dbReference type="ChEBI" id="CHEBI:58613"/>
        <dbReference type="EC" id="5.3.1.24"/>
    </reaction>
</comment>
<evidence type="ECO:0000313" key="11">
    <source>
        <dbReference type="EMBL" id="NYI71624.1"/>
    </source>
</evidence>
<comment type="similarity">
    <text evidence="9">Belongs to the TrpF family.</text>
</comment>
<sequence>MTTQHDRIQQTRVMLKVCGATQDADVDILAASGADLVGLWHGVSGGAHELSLGQLARLAALARAGRTRFVEPVLVSFHRDPGTIVTAASTARINLVQLHGYQPPGLVRVLKRELPTLVVVKVLHVSGADCVERGLLDSYQRAGTDIFLLDATGPRGRVGSTGTTIGSRVVAELAETFDIPFILAGGISAHNRCEFDDIAAHERFVGVDVDTAARNERGEFCTTRIRQIRKGWQQG</sequence>
<protein>
    <recommendedName>
        <fullName evidence="4 9">N-(5'-phosphoribosyl)anthranilate isomerase</fullName>
        <shortName evidence="9">PRAI</shortName>
        <ecNumber evidence="3 9">5.3.1.24</ecNumber>
    </recommendedName>
</protein>
<evidence type="ECO:0000256" key="3">
    <source>
        <dbReference type="ARBA" id="ARBA00012572"/>
    </source>
</evidence>
<dbReference type="AlphaFoldDB" id="A0A7Z0D9U3"/>
<dbReference type="Gene3D" id="3.20.20.70">
    <property type="entry name" value="Aldolase class I"/>
    <property type="match status" value="1"/>
</dbReference>
<evidence type="ECO:0000256" key="2">
    <source>
        <dbReference type="ARBA" id="ARBA00004664"/>
    </source>
</evidence>
<proteinExistence type="inferred from homology"/>
<dbReference type="GO" id="GO:0000162">
    <property type="term" value="P:L-tryptophan biosynthetic process"/>
    <property type="evidence" value="ECO:0007669"/>
    <property type="project" value="UniProtKB-UniRule"/>
</dbReference>
<gene>
    <name evidence="9" type="primary">trpF</name>
    <name evidence="11" type="ORF">GGQ54_002184</name>
</gene>
<dbReference type="InterPro" id="IPR044643">
    <property type="entry name" value="TrpF_fam"/>
</dbReference>
<keyword evidence="7 9" id="KW-0057">Aromatic amino acid biosynthesis</keyword>
<keyword evidence="8 9" id="KW-0413">Isomerase</keyword>
<evidence type="ECO:0000256" key="1">
    <source>
        <dbReference type="ARBA" id="ARBA00001164"/>
    </source>
</evidence>
<name>A0A7Z0D9U3_9ACTN</name>
<dbReference type="HAMAP" id="MF_00135">
    <property type="entry name" value="PRAI"/>
    <property type="match status" value="1"/>
</dbReference>
<comment type="pathway">
    <text evidence="2 9">Amino-acid biosynthesis; L-tryptophan biosynthesis; L-tryptophan from chorismate: step 3/5.</text>
</comment>
<evidence type="ECO:0000256" key="4">
    <source>
        <dbReference type="ARBA" id="ARBA00022272"/>
    </source>
</evidence>
<comment type="caution">
    <text evidence="11">The sequence shown here is derived from an EMBL/GenBank/DDBJ whole genome shotgun (WGS) entry which is preliminary data.</text>
</comment>
<evidence type="ECO:0000256" key="6">
    <source>
        <dbReference type="ARBA" id="ARBA00022822"/>
    </source>
</evidence>
<dbReference type="EMBL" id="JACBZS010000001">
    <property type="protein sequence ID" value="NYI71624.1"/>
    <property type="molecule type" value="Genomic_DNA"/>
</dbReference>
<dbReference type="GO" id="GO:0004640">
    <property type="term" value="F:phosphoribosylanthranilate isomerase activity"/>
    <property type="evidence" value="ECO:0007669"/>
    <property type="project" value="UniProtKB-UniRule"/>
</dbReference>
<evidence type="ECO:0000259" key="10">
    <source>
        <dbReference type="Pfam" id="PF00697"/>
    </source>
</evidence>
<dbReference type="InterPro" id="IPR013785">
    <property type="entry name" value="Aldolase_TIM"/>
</dbReference>
<dbReference type="PANTHER" id="PTHR42894:SF1">
    <property type="entry name" value="N-(5'-PHOSPHORIBOSYL)ANTHRANILATE ISOMERASE"/>
    <property type="match status" value="1"/>
</dbReference>
<dbReference type="SUPFAM" id="SSF51366">
    <property type="entry name" value="Ribulose-phoshate binding barrel"/>
    <property type="match status" value="1"/>
</dbReference>
<dbReference type="InterPro" id="IPR001240">
    <property type="entry name" value="PRAI_dom"/>
</dbReference>
<evidence type="ECO:0000256" key="7">
    <source>
        <dbReference type="ARBA" id="ARBA00023141"/>
    </source>
</evidence>
<feature type="domain" description="N-(5'phosphoribosyl) anthranilate isomerase (PRAI)" evidence="10">
    <location>
        <begin position="16"/>
        <end position="211"/>
    </location>
</feature>
<keyword evidence="5 9" id="KW-0028">Amino-acid biosynthesis</keyword>
<dbReference type="UniPathway" id="UPA00035">
    <property type="reaction ID" value="UER00042"/>
</dbReference>
<organism evidence="11 12">
    <name type="scientific">Naumannella cuiyingiana</name>
    <dbReference type="NCBI Taxonomy" id="1347891"/>
    <lineage>
        <taxon>Bacteria</taxon>
        <taxon>Bacillati</taxon>
        <taxon>Actinomycetota</taxon>
        <taxon>Actinomycetes</taxon>
        <taxon>Propionibacteriales</taxon>
        <taxon>Propionibacteriaceae</taxon>
        <taxon>Naumannella</taxon>
    </lineage>
</organism>